<proteinExistence type="inferred from homology"/>
<dbReference type="InterPro" id="IPR038063">
    <property type="entry name" value="Transpep_catalytic_dom"/>
</dbReference>
<feature type="chain" id="PRO_5019491747" evidence="8">
    <location>
        <begin position="25"/>
        <end position="427"/>
    </location>
</feature>
<dbReference type="InterPro" id="IPR052905">
    <property type="entry name" value="LD-transpeptidase_YkuD-like"/>
</dbReference>
<organism evidence="10 11">
    <name type="scientific">Sphingomonas edaphi</name>
    <dbReference type="NCBI Taxonomy" id="2315689"/>
    <lineage>
        <taxon>Bacteria</taxon>
        <taxon>Pseudomonadati</taxon>
        <taxon>Pseudomonadota</taxon>
        <taxon>Alphaproteobacteria</taxon>
        <taxon>Sphingomonadales</taxon>
        <taxon>Sphingomonadaceae</taxon>
        <taxon>Sphingomonas</taxon>
    </lineage>
</organism>
<dbReference type="CDD" id="cd16913">
    <property type="entry name" value="YkuD_like"/>
    <property type="match status" value="1"/>
</dbReference>
<feature type="active site" description="Proton donor/acceptor" evidence="7">
    <location>
        <position position="332"/>
    </location>
</feature>
<comment type="pathway">
    <text evidence="1 7">Cell wall biogenesis; peptidoglycan biosynthesis.</text>
</comment>
<dbReference type="PANTHER" id="PTHR41533:SF2">
    <property type="entry name" value="BLR7131 PROTEIN"/>
    <property type="match status" value="1"/>
</dbReference>
<evidence type="ECO:0000313" key="11">
    <source>
        <dbReference type="Proteomes" id="UP000285023"/>
    </source>
</evidence>
<dbReference type="Pfam" id="PF20142">
    <property type="entry name" value="Scaffold"/>
    <property type="match status" value="1"/>
</dbReference>
<evidence type="ECO:0000256" key="4">
    <source>
        <dbReference type="ARBA" id="ARBA00022960"/>
    </source>
</evidence>
<dbReference type="InterPro" id="IPR045380">
    <property type="entry name" value="LD_TPept_scaffold_dom"/>
</dbReference>
<dbReference type="GO" id="GO:0009252">
    <property type="term" value="P:peptidoglycan biosynthetic process"/>
    <property type="evidence" value="ECO:0007669"/>
    <property type="project" value="UniProtKB-UniPathway"/>
</dbReference>
<name>A0A418PZC7_9SPHN</name>
<evidence type="ECO:0000256" key="1">
    <source>
        <dbReference type="ARBA" id="ARBA00004752"/>
    </source>
</evidence>
<keyword evidence="3" id="KW-0808">Transferase</keyword>
<feature type="domain" description="L,D-TPase catalytic" evidence="9">
    <location>
        <begin position="196"/>
        <end position="389"/>
    </location>
</feature>
<reference evidence="10 11" key="1">
    <citation type="submission" date="2018-09" db="EMBL/GenBank/DDBJ databases">
        <title>Sphingomonas sp. DAC4.</title>
        <authorList>
            <person name="Seo T."/>
        </authorList>
    </citation>
    <scope>NUCLEOTIDE SEQUENCE [LARGE SCALE GENOMIC DNA]</scope>
    <source>
        <strain evidence="10 11">DAC4</strain>
    </source>
</reference>
<dbReference type="EMBL" id="QXTF01000003">
    <property type="protein sequence ID" value="RIX27432.1"/>
    <property type="molecule type" value="Genomic_DNA"/>
</dbReference>
<evidence type="ECO:0000256" key="6">
    <source>
        <dbReference type="ARBA" id="ARBA00023316"/>
    </source>
</evidence>
<accession>A0A418PZC7</accession>
<dbReference type="RefSeq" id="WP_119533584.1">
    <property type="nucleotide sequence ID" value="NZ_QXTF01000003.1"/>
</dbReference>
<keyword evidence="6 7" id="KW-0961">Cell wall biogenesis/degradation</keyword>
<evidence type="ECO:0000256" key="7">
    <source>
        <dbReference type="PROSITE-ProRule" id="PRU01373"/>
    </source>
</evidence>
<evidence type="ECO:0000259" key="9">
    <source>
        <dbReference type="PROSITE" id="PS52029"/>
    </source>
</evidence>
<dbReference type="InterPro" id="IPR005490">
    <property type="entry name" value="LD_TPept_cat_dom"/>
</dbReference>
<evidence type="ECO:0000256" key="3">
    <source>
        <dbReference type="ARBA" id="ARBA00022679"/>
    </source>
</evidence>
<dbReference type="SUPFAM" id="SSF141523">
    <property type="entry name" value="L,D-transpeptidase catalytic domain-like"/>
    <property type="match status" value="1"/>
</dbReference>
<dbReference type="PANTHER" id="PTHR41533">
    <property type="entry name" value="L,D-TRANSPEPTIDASE HI_1667-RELATED"/>
    <property type="match status" value="1"/>
</dbReference>
<feature type="active site" description="Nucleophile" evidence="7">
    <location>
        <position position="351"/>
    </location>
</feature>
<dbReference type="GO" id="GO:0008360">
    <property type="term" value="P:regulation of cell shape"/>
    <property type="evidence" value="ECO:0007669"/>
    <property type="project" value="UniProtKB-UniRule"/>
</dbReference>
<feature type="signal peptide" evidence="8">
    <location>
        <begin position="1"/>
        <end position="24"/>
    </location>
</feature>
<evidence type="ECO:0000256" key="5">
    <source>
        <dbReference type="ARBA" id="ARBA00022984"/>
    </source>
</evidence>
<evidence type="ECO:0000313" key="10">
    <source>
        <dbReference type="EMBL" id="RIX27432.1"/>
    </source>
</evidence>
<dbReference type="Proteomes" id="UP000285023">
    <property type="component" value="Unassembled WGS sequence"/>
</dbReference>
<evidence type="ECO:0000256" key="8">
    <source>
        <dbReference type="SAM" id="SignalP"/>
    </source>
</evidence>
<comment type="caution">
    <text evidence="10">The sequence shown here is derived from an EMBL/GenBank/DDBJ whole genome shotgun (WGS) entry which is preliminary data.</text>
</comment>
<dbReference type="AlphaFoldDB" id="A0A418PZC7"/>
<keyword evidence="11" id="KW-1185">Reference proteome</keyword>
<dbReference type="Gene3D" id="2.40.440.10">
    <property type="entry name" value="L,D-transpeptidase catalytic domain-like"/>
    <property type="match status" value="1"/>
</dbReference>
<sequence>MRCRPFLLSALFLLSVNAANPAWAVSRPRAQPDVAIKGPVGPAWLANEGRAALALLDLLETSNVDGLDPAVYRPAELRRALRRGLRGSQKTRAKAAAQFSNVFARYAADVVRPRETSTVYVDPAARPRPVSTQRLIVVAAGAPQFDEFIRSMGWMHPYYGRLRQALQSELEKGGGRVPLLRLNLERARVLPRGPEAAIVVNTAAAQLELFEDREVRDRMRVVVGETAQQTPMMAGLIRYAILNPYWHVPPDLTRKNIAPRVLKEGMKYFRSRGYQVVSEWSRDARVIPETSIDWKAVARGDKEIFVRQLPGPANGMGEVKFMFPNDMGIYLHDTPAKGLFAKEERQFSAGCVRLEDADRLKKLLLGDLQLTRSKKPEQIINLPKPVPVYLTYMTAFPQDGRIVERPDVYGRDRAVLIDQGRSRPSSG</sequence>
<dbReference type="GO" id="GO:0016740">
    <property type="term" value="F:transferase activity"/>
    <property type="evidence" value="ECO:0007669"/>
    <property type="project" value="UniProtKB-KW"/>
</dbReference>
<keyword evidence="4 7" id="KW-0133">Cell shape</keyword>
<protein>
    <submittedName>
        <fullName evidence="10">L,D-transpeptidase</fullName>
    </submittedName>
</protein>
<evidence type="ECO:0000256" key="2">
    <source>
        <dbReference type="ARBA" id="ARBA00005992"/>
    </source>
</evidence>
<keyword evidence="5 7" id="KW-0573">Peptidoglycan synthesis</keyword>
<dbReference type="UniPathway" id="UPA00219"/>
<dbReference type="GO" id="GO:0071555">
    <property type="term" value="P:cell wall organization"/>
    <property type="evidence" value="ECO:0007669"/>
    <property type="project" value="UniProtKB-UniRule"/>
</dbReference>
<gene>
    <name evidence="10" type="ORF">D3M59_10365</name>
</gene>
<dbReference type="GO" id="GO:0004180">
    <property type="term" value="F:carboxypeptidase activity"/>
    <property type="evidence" value="ECO:0007669"/>
    <property type="project" value="UniProtKB-ARBA"/>
</dbReference>
<comment type="similarity">
    <text evidence="2">Belongs to the YkuD family.</text>
</comment>
<dbReference type="Pfam" id="PF03734">
    <property type="entry name" value="YkuD"/>
    <property type="match status" value="1"/>
</dbReference>
<dbReference type="PROSITE" id="PS52029">
    <property type="entry name" value="LD_TPASE"/>
    <property type="match status" value="1"/>
</dbReference>
<keyword evidence="8" id="KW-0732">Signal</keyword>